<protein>
    <submittedName>
        <fullName evidence="3">DUF3084 domain-containing protein</fullName>
    </submittedName>
</protein>
<sequence length="505" mass="56221">MTTGYILIVAVLVLGGALATAGDRIGTKVGKARLSLFKLRPRKTATLVTVLTGSVVAASTLGILLAADKQLRTGIFELEELQGDLEKARTDLERTQTQKTQVQQELASAQTEARQRLNAINESLETVSSQQEQTQEQLDLTQEELQGVETQLSQKDEQLAQTETQLSQKDEQLAQTETQLSQKDDRLSQIIAQEERLRSAIDNLQRERQSEQERLRLAIENLQSDRQQLVRRNEEQVETQKQQLTALAEQDKQLREQDRALAERESLLEDLENKQVLLQEQVGVLEENFRLLRERRVAIGRGQVLASGVVRIVRSQATPTNIERAIGRILGEANHVATQLTRPGTTQEDPILKAAPSELEALMEEIQSGEEYVVRVHSAGNYILGENEVDVTISVARNQLVFDEGEPVAEVSLDTSTMSDDEVLERIEILLEASKLRAVQQGILAERIQVADGRPESAIDFIKALQEQQTPLEVRAIATELTYTAGPLNLKLVALQNGEVILESS</sequence>
<keyword evidence="2" id="KW-0812">Transmembrane</keyword>
<dbReference type="Proteomes" id="UP000621799">
    <property type="component" value="Unassembled WGS sequence"/>
</dbReference>
<organism evidence="3 4">
    <name type="scientific">Zarconia navalis LEGE 11467</name>
    <dbReference type="NCBI Taxonomy" id="1828826"/>
    <lineage>
        <taxon>Bacteria</taxon>
        <taxon>Bacillati</taxon>
        <taxon>Cyanobacteriota</taxon>
        <taxon>Cyanophyceae</taxon>
        <taxon>Oscillatoriophycideae</taxon>
        <taxon>Oscillatoriales</taxon>
        <taxon>Oscillatoriales incertae sedis</taxon>
        <taxon>Zarconia</taxon>
        <taxon>Zarconia navalis</taxon>
    </lineage>
</organism>
<dbReference type="InterPro" id="IPR021435">
    <property type="entry name" value="DUF3084"/>
</dbReference>
<dbReference type="EMBL" id="JADEXN010000133">
    <property type="protein sequence ID" value="MBE9040933.1"/>
    <property type="molecule type" value="Genomic_DNA"/>
</dbReference>
<evidence type="ECO:0000313" key="4">
    <source>
        <dbReference type="Proteomes" id="UP000621799"/>
    </source>
</evidence>
<dbReference type="PANTHER" id="PTHR43941:SF1">
    <property type="entry name" value="STRUCTURAL MAINTENANCE OF CHROMOSOMES PROTEIN 2"/>
    <property type="match status" value="1"/>
</dbReference>
<gene>
    <name evidence="3" type="ORF">IQ235_09090</name>
</gene>
<dbReference type="PANTHER" id="PTHR43941">
    <property type="entry name" value="STRUCTURAL MAINTENANCE OF CHROMOSOMES PROTEIN 2"/>
    <property type="match status" value="1"/>
</dbReference>
<accession>A0A928VZA4</accession>
<evidence type="ECO:0000313" key="3">
    <source>
        <dbReference type="EMBL" id="MBE9040933.1"/>
    </source>
</evidence>
<keyword evidence="2" id="KW-1133">Transmembrane helix</keyword>
<proteinExistence type="predicted"/>
<reference evidence="3" key="1">
    <citation type="submission" date="2020-10" db="EMBL/GenBank/DDBJ databases">
        <authorList>
            <person name="Castelo-Branco R."/>
            <person name="Eusebio N."/>
            <person name="Adriana R."/>
            <person name="Vieira A."/>
            <person name="Brugerolle De Fraissinette N."/>
            <person name="Rezende De Castro R."/>
            <person name="Schneider M.P."/>
            <person name="Vasconcelos V."/>
            <person name="Leao P.N."/>
        </authorList>
    </citation>
    <scope>NUCLEOTIDE SEQUENCE</scope>
    <source>
        <strain evidence="3">LEGE 11467</strain>
    </source>
</reference>
<evidence type="ECO:0000256" key="2">
    <source>
        <dbReference type="SAM" id="Phobius"/>
    </source>
</evidence>
<feature type="transmembrane region" description="Helical" evidence="2">
    <location>
        <begin position="45"/>
        <end position="67"/>
    </location>
</feature>
<name>A0A928VZA4_9CYAN</name>
<keyword evidence="2" id="KW-0472">Membrane</keyword>
<dbReference type="AlphaFoldDB" id="A0A928VZA4"/>
<dbReference type="RefSeq" id="WP_264321166.1">
    <property type="nucleotide sequence ID" value="NZ_JADEXN010000133.1"/>
</dbReference>
<dbReference type="Pfam" id="PF11283">
    <property type="entry name" value="DUF3084"/>
    <property type="match status" value="1"/>
</dbReference>
<keyword evidence="1" id="KW-0175">Coiled coil</keyword>
<keyword evidence="4" id="KW-1185">Reference proteome</keyword>
<evidence type="ECO:0000256" key="1">
    <source>
        <dbReference type="SAM" id="Coils"/>
    </source>
</evidence>
<comment type="caution">
    <text evidence="3">The sequence shown here is derived from an EMBL/GenBank/DDBJ whole genome shotgun (WGS) entry which is preliminary data.</text>
</comment>
<feature type="coiled-coil region" evidence="1">
    <location>
        <begin position="78"/>
        <end position="288"/>
    </location>
</feature>